<dbReference type="EMBL" id="FNCS01000002">
    <property type="protein sequence ID" value="SDG38851.1"/>
    <property type="molecule type" value="Genomic_DNA"/>
</dbReference>
<keyword evidence="2" id="KW-1133">Transmembrane helix</keyword>
<feature type="compositionally biased region" description="Acidic residues" evidence="1">
    <location>
        <begin position="265"/>
        <end position="274"/>
    </location>
</feature>
<keyword evidence="4" id="KW-1185">Reference proteome</keyword>
<dbReference type="OrthoDB" id="1523552at2"/>
<evidence type="ECO:0000313" key="4">
    <source>
        <dbReference type="Proteomes" id="UP000199495"/>
    </source>
</evidence>
<feature type="region of interest" description="Disordered" evidence="1">
    <location>
        <begin position="249"/>
        <end position="274"/>
    </location>
</feature>
<accession>A0A1G7TUL3</accession>
<evidence type="ECO:0000256" key="2">
    <source>
        <dbReference type="SAM" id="Phobius"/>
    </source>
</evidence>
<gene>
    <name evidence="3" type="ORF">SAMN04487974_102346</name>
</gene>
<evidence type="ECO:0008006" key="5">
    <source>
        <dbReference type="Google" id="ProtNLM"/>
    </source>
</evidence>
<dbReference type="AlphaFoldDB" id="A0A1G7TUL3"/>
<dbReference type="STRING" id="440168.SAMN04487974_102346"/>
<feature type="transmembrane region" description="Helical" evidence="2">
    <location>
        <begin position="81"/>
        <end position="102"/>
    </location>
</feature>
<dbReference type="Pfam" id="PF07386">
    <property type="entry name" value="DUF1499"/>
    <property type="match status" value="1"/>
</dbReference>
<dbReference type="Proteomes" id="UP000199495">
    <property type="component" value="Unassembled WGS sequence"/>
</dbReference>
<protein>
    <recommendedName>
        <fullName evidence="5">DUF1499 domain-containing protein</fullName>
    </recommendedName>
</protein>
<feature type="transmembrane region" description="Helical" evidence="2">
    <location>
        <begin position="45"/>
        <end position="69"/>
    </location>
</feature>
<reference evidence="3 4" key="1">
    <citation type="submission" date="2016-10" db="EMBL/GenBank/DDBJ databases">
        <authorList>
            <person name="de Groot N.N."/>
        </authorList>
    </citation>
    <scope>NUCLEOTIDE SEQUENCE [LARGE SCALE GENOMIC DNA]</scope>
    <source>
        <strain evidence="3 4">CGMCC 1.10267</strain>
    </source>
</reference>
<dbReference type="RefSeq" id="WP_090593205.1">
    <property type="nucleotide sequence ID" value="NZ_FNCS01000002.1"/>
</dbReference>
<evidence type="ECO:0000313" key="3">
    <source>
        <dbReference type="EMBL" id="SDG38851.1"/>
    </source>
</evidence>
<keyword evidence="2" id="KW-0472">Membrane</keyword>
<dbReference type="InterPro" id="IPR010865">
    <property type="entry name" value="DUF1499"/>
</dbReference>
<evidence type="ECO:0000256" key="1">
    <source>
        <dbReference type="SAM" id="MobiDB-lite"/>
    </source>
</evidence>
<sequence length="274" mass="29571">MRILVRTSKLAIWSRRLALFAAALIFISGALHVFAQIASIAFETTLIIGSLIATLALVFAIAAYVRLWITGDKGWAPATAGFLVSLLCLTPAMLAATLSVIYPSTADVTTAFDDAPALLQATPNHPEIDAETVLQSFPNLITRIYQIPPEALFVLAQDLVRANEWTVLEITEPTQTDGRASLNALRRSLLGFENEIVFRISASPIGAQIDLRAASLEPVPHDLGDNGRAIEGFLLALDDRVSVYIQDNLATTTEDQPPEVIDGVPSDEAEPDPQ</sequence>
<keyword evidence="2" id="KW-0812">Transmembrane</keyword>
<organism evidence="3 4">
    <name type="scientific">Pelagibacterium luteolum</name>
    <dbReference type="NCBI Taxonomy" id="440168"/>
    <lineage>
        <taxon>Bacteria</taxon>
        <taxon>Pseudomonadati</taxon>
        <taxon>Pseudomonadota</taxon>
        <taxon>Alphaproteobacteria</taxon>
        <taxon>Hyphomicrobiales</taxon>
        <taxon>Devosiaceae</taxon>
        <taxon>Pelagibacterium</taxon>
    </lineage>
</organism>
<name>A0A1G7TUL3_9HYPH</name>
<proteinExistence type="predicted"/>